<proteinExistence type="predicted"/>
<reference evidence="4 5" key="1">
    <citation type="submission" date="2019-12" db="EMBL/GenBank/DDBJ databases">
        <title>Genomic-based taxomic classification of the family Erythrobacteraceae.</title>
        <authorList>
            <person name="Xu L."/>
        </authorList>
    </citation>
    <scope>NUCLEOTIDE SEQUENCE [LARGE SCALE GENOMIC DNA]</scope>
    <source>
        <strain evidence="4 5">S36</strain>
    </source>
</reference>
<feature type="domain" description="Ancillary SecYEG translocon subunit/Cell division coordinator CpoB TPR" evidence="3">
    <location>
        <begin position="26"/>
        <end position="191"/>
    </location>
</feature>
<feature type="transmembrane region" description="Helical" evidence="2">
    <location>
        <begin position="28"/>
        <end position="49"/>
    </location>
</feature>
<keyword evidence="2" id="KW-0472">Membrane</keyword>
<evidence type="ECO:0000256" key="1">
    <source>
        <dbReference type="SAM" id="MobiDB-lite"/>
    </source>
</evidence>
<evidence type="ECO:0000313" key="5">
    <source>
        <dbReference type="Proteomes" id="UP000469430"/>
    </source>
</evidence>
<keyword evidence="2" id="KW-0812">Transmembrane</keyword>
<evidence type="ECO:0000259" key="3">
    <source>
        <dbReference type="Pfam" id="PF09976"/>
    </source>
</evidence>
<accession>A0A6I4TUE8</accession>
<name>A0A6I4TUE8_9SPHN</name>
<comment type="caution">
    <text evidence="4">The sequence shown here is derived from an EMBL/GenBank/DDBJ whole genome shotgun (WGS) entry which is preliminary data.</text>
</comment>
<dbReference type="OrthoDB" id="7173339at2"/>
<dbReference type="AlphaFoldDB" id="A0A6I4TUE8"/>
<feature type="region of interest" description="Disordered" evidence="1">
    <location>
        <begin position="232"/>
        <end position="258"/>
    </location>
</feature>
<keyword evidence="5" id="KW-1185">Reference proteome</keyword>
<gene>
    <name evidence="4" type="ORF">GRI97_11865</name>
</gene>
<protein>
    <submittedName>
        <fullName evidence="4">Tetratricopeptide repeat protein</fullName>
    </submittedName>
</protein>
<feature type="compositionally biased region" description="Low complexity" evidence="1">
    <location>
        <begin position="238"/>
        <end position="258"/>
    </location>
</feature>
<dbReference type="InterPro" id="IPR018704">
    <property type="entry name" value="SecYEG/CpoB_TPR"/>
</dbReference>
<evidence type="ECO:0000256" key="2">
    <source>
        <dbReference type="SAM" id="Phobius"/>
    </source>
</evidence>
<evidence type="ECO:0000313" key="4">
    <source>
        <dbReference type="EMBL" id="MXO99686.1"/>
    </source>
</evidence>
<dbReference type="Proteomes" id="UP000469430">
    <property type="component" value="Unassembled WGS sequence"/>
</dbReference>
<dbReference type="EMBL" id="WTYJ01000002">
    <property type="protein sequence ID" value="MXO99686.1"/>
    <property type="molecule type" value="Genomic_DNA"/>
</dbReference>
<organism evidence="4 5">
    <name type="scientific">Croceibacterium xixiisoli</name>
    <dbReference type="NCBI Taxonomy" id="1476466"/>
    <lineage>
        <taxon>Bacteria</taxon>
        <taxon>Pseudomonadati</taxon>
        <taxon>Pseudomonadota</taxon>
        <taxon>Alphaproteobacteria</taxon>
        <taxon>Sphingomonadales</taxon>
        <taxon>Erythrobacteraceae</taxon>
        <taxon>Croceibacterium</taxon>
    </lineage>
</organism>
<sequence>MAAEQDVFIREVDEAVRADQLDSAAKRYGIPAAIILVLGLAGFGGYLFWKENREGTLETQSEELIGALDAMGRGDNAGAEKQLATLASDADNGVRIAAKMTQAGLAAGAGRSDDAVKIYDAIKADDSAPQAYRDLATIRAIAINFDSMEPKAVIDQLRPLAVADNAWFGSAGELVGAAYLKMGDRKQAGKMFGDIAKDENVPQTLRSRARQMAGLLGVDAVEDVDKAMERLRSEGRVAEAPNMAAEADAPPAAGAEGQ</sequence>
<keyword evidence="2" id="KW-1133">Transmembrane helix</keyword>
<dbReference type="Pfam" id="PF09976">
    <property type="entry name" value="TPR_21"/>
    <property type="match status" value="1"/>
</dbReference>